<evidence type="ECO:0000256" key="2">
    <source>
        <dbReference type="SAM" id="MobiDB-lite"/>
    </source>
</evidence>
<dbReference type="EMBL" id="LR746264">
    <property type="protein sequence ID" value="CAA7389785.1"/>
    <property type="molecule type" value="Genomic_DNA"/>
</dbReference>
<feature type="coiled-coil region" evidence="1">
    <location>
        <begin position="374"/>
        <end position="401"/>
    </location>
</feature>
<evidence type="ECO:0000256" key="1">
    <source>
        <dbReference type="SAM" id="Coils"/>
    </source>
</evidence>
<protein>
    <submittedName>
        <fullName evidence="3">Uncharacterized protein</fullName>
    </submittedName>
</protein>
<dbReference type="PANTHER" id="PTHR48163">
    <property type="entry name" value="BNAC02G25670D PROTEIN"/>
    <property type="match status" value="1"/>
</dbReference>
<sequence length="439" mass="50349">MEAHHATLGHRTLEEIRQKRAAERMQKASSGSDLEGSNPYGMQKYESGSQFTEKDFNALLFRLKELEKKNAELEVENGQLQSKLETRQTENDSLLKRVNDLEHESLPVLRKSLKDVSIEKDAAVVAREDLLAQVRTLKKRLKEAEEEQCRAEEDAAALRAELNSLQQQEMRNHYNDMASMDRSADLIKSMKREILDLKSQLQQELLQKQDGQQMLAEEQVRSSSLLAEKQELEERLTAFSKASEEMSKDAASKAFLIQEKEKFEKQLHDMAVMVERLESGRQKLLMEVDSQSSQIEKLYEENSDLSASYNDALGAVAQWESQVKSCLEQNNELREMLHKVRSEQLNAVNVMAIQTGLEPKEDSRNSLDSQGVYALQLKGQLAEEQSRSEALSAEVLRLSAELRRAIQLYNNLTWLYRPILRNIEDGLMRMKHESFVSSQ</sequence>
<feature type="compositionally biased region" description="Basic and acidic residues" evidence="2">
    <location>
        <begin position="1"/>
        <end position="26"/>
    </location>
</feature>
<name>A0A7I8K2H1_SPIIN</name>
<reference evidence="3" key="1">
    <citation type="submission" date="2020-02" db="EMBL/GenBank/DDBJ databases">
        <authorList>
            <person name="Scholz U."/>
            <person name="Mascher M."/>
            <person name="Fiebig A."/>
        </authorList>
    </citation>
    <scope>NUCLEOTIDE SEQUENCE</scope>
</reference>
<dbReference type="PANTHER" id="PTHR48163:SF2">
    <property type="entry name" value="EXPRESSED PROTEIN"/>
    <property type="match status" value="1"/>
</dbReference>
<organism evidence="3 4">
    <name type="scientific">Spirodela intermedia</name>
    <name type="common">Intermediate duckweed</name>
    <dbReference type="NCBI Taxonomy" id="51605"/>
    <lineage>
        <taxon>Eukaryota</taxon>
        <taxon>Viridiplantae</taxon>
        <taxon>Streptophyta</taxon>
        <taxon>Embryophyta</taxon>
        <taxon>Tracheophyta</taxon>
        <taxon>Spermatophyta</taxon>
        <taxon>Magnoliopsida</taxon>
        <taxon>Liliopsida</taxon>
        <taxon>Araceae</taxon>
        <taxon>Lemnoideae</taxon>
        <taxon>Spirodela</taxon>
    </lineage>
</organism>
<dbReference type="AlphaFoldDB" id="A0A7I8K2H1"/>
<dbReference type="Proteomes" id="UP000663760">
    <property type="component" value="Chromosome 1"/>
</dbReference>
<feature type="coiled-coil region" evidence="1">
    <location>
        <begin position="281"/>
        <end position="343"/>
    </location>
</feature>
<keyword evidence="1" id="KW-0175">Coiled coil</keyword>
<keyword evidence="4" id="KW-1185">Reference proteome</keyword>
<proteinExistence type="predicted"/>
<gene>
    <name evidence="3" type="ORF">SI8410_01001763</name>
</gene>
<evidence type="ECO:0000313" key="3">
    <source>
        <dbReference type="EMBL" id="CAA7389785.1"/>
    </source>
</evidence>
<feature type="region of interest" description="Disordered" evidence="2">
    <location>
        <begin position="1"/>
        <end position="46"/>
    </location>
</feature>
<evidence type="ECO:0000313" key="4">
    <source>
        <dbReference type="Proteomes" id="UP000663760"/>
    </source>
</evidence>
<dbReference type="OrthoDB" id="2019706at2759"/>
<feature type="coiled-coil region" evidence="1">
    <location>
        <begin position="56"/>
        <end position="249"/>
    </location>
</feature>
<accession>A0A7I8K2H1</accession>